<feature type="compositionally biased region" description="Basic and acidic residues" evidence="1">
    <location>
        <begin position="436"/>
        <end position="459"/>
    </location>
</feature>
<evidence type="ECO:0000256" key="1">
    <source>
        <dbReference type="SAM" id="MobiDB-lite"/>
    </source>
</evidence>
<organism evidence="3 4">
    <name type="scientific">Cryomyces minteri</name>
    <dbReference type="NCBI Taxonomy" id="331657"/>
    <lineage>
        <taxon>Eukaryota</taxon>
        <taxon>Fungi</taxon>
        <taxon>Dikarya</taxon>
        <taxon>Ascomycota</taxon>
        <taxon>Pezizomycotina</taxon>
        <taxon>Dothideomycetes</taxon>
        <taxon>Dothideomycetes incertae sedis</taxon>
        <taxon>Cryomyces</taxon>
    </lineage>
</organism>
<feature type="region of interest" description="Disordered" evidence="1">
    <location>
        <begin position="415"/>
        <end position="482"/>
    </location>
</feature>
<dbReference type="EMBL" id="NAJN01001561">
    <property type="protein sequence ID" value="TKA62450.1"/>
    <property type="molecule type" value="Genomic_DNA"/>
</dbReference>
<feature type="transmembrane region" description="Helical" evidence="2">
    <location>
        <begin position="339"/>
        <end position="359"/>
    </location>
</feature>
<feature type="transmembrane region" description="Helical" evidence="2">
    <location>
        <begin position="86"/>
        <end position="107"/>
    </location>
</feature>
<dbReference type="STRING" id="331657.A0A4U0WHK7"/>
<feature type="transmembrane region" description="Helical" evidence="2">
    <location>
        <begin position="212"/>
        <end position="230"/>
    </location>
</feature>
<feature type="transmembrane region" description="Helical" evidence="2">
    <location>
        <begin position="305"/>
        <end position="327"/>
    </location>
</feature>
<proteinExistence type="predicted"/>
<reference evidence="3 4" key="1">
    <citation type="submission" date="2017-03" db="EMBL/GenBank/DDBJ databases">
        <title>Genomes of endolithic fungi from Antarctica.</title>
        <authorList>
            <person name="Coleine C."/>
            <person name="Masonjones S."/>
            <person name="Stajich J.E."/>
        </authorList>
    </citation>
    <scope>NUCLEOTIDE SEQUENCE [LARGE SCALE GENOMIC DNA]</scope>
    <source>
        <strain evidence="3 4">CCFEE 5187</strain>
    </source>
</reference>
<dbReference type="InterPro" id="IPR018830">
    <property type="entry name" value="DUF2434"/>
</dbReference>
<dbReference type="Proteomes" id="UP000308768">
    <property type="component" value="Unassembled WGS sequence"/>
</dbReference>
<feature type="transmembrane region" description="Helical" evidence="2">
    <location>
        <begin position="160"/>
        <end position="182"/>
    </location>
</feature>
<keyword evidence="4" id="KW-1185">Reference proteome</keyword>
<comment type="caution">
    <text evidence="3">The sequence shown here is derived from an EMBL/GenBank/DDBJ whole genome shotgun (WGS) entry which is preliminary data.</text>
</comment>
<dbReference type="AlphaFoldDB" id="A0A4U0WHK7"/>
<name>A0A4U0WHK7_9PEZI</name>
<feature type="transmembrane region" description="Helical" evidence="2">
    <location>
        <begin position="128"/>
        <end position="148"/>
    </location>
</feature>
<protein>
    <submittedName>
        <fullName evidence="3">Uncharacterized protein</fullName>
    </submittedName>
</protein>
<evidence type="ECO:0000256" key="2">
    <source>
        <dbReference type="SAM" id="Phobius"/>
    </source>
</evidence>
<gene>
    <name evidence="3" type="ORF">B0A49_07530</name>
</gene>
<keyword evidence="2" id="KW-0472">Membrane</keyword>
<dbReference type="OrthoDB" id="5308502at2759"/>
<evidence type="ECO:0000313" key="3">
    <source>
        <dbReference type="EMBL" id="TKA62450.1"/>
    </source>
</evidence>
<accession>A0A4U0WHK7</accession>
<keyword evidence="2" id="KW-1133">Transmembrane helix</keyword>
<evidence type="ECO:0000313" key="4">
    <source>
        <dbReference type="Proteomes" id="UP000308768"/>
    </source>
</evidence>
<keyword evidence="2" id="KW-0812">Transmembrane</keyword>
<dbReference type="Pfam" id="PF10361">
    <property type="entry name" value="DUF2434"/>
    <property type="match status" value="1"/>
</dbReference>
<sequence length="498" mass="57178">MGLVNLRELLQFPPGDNTTDTLINGVHFNQTALDYWNYTLYSNNTISNNSKCYLIFDQYQPLMLSNGSWINGTSCYLPYYRIKGRGTAGIVFASLFAASIMFTLINLRKHGRLYLREDKRFRVIGRRWQWYWMCFVAACGMISCITGIDVDRVYLQEIAIVLQSFFFSLMMPGTLAMVWECVRHWGSWQERQICDRDPYLLPQDDRRGRAEFYMPLVFYLFAWMNFFMTIPRSWTNIELQRSPEQQDSLAEPSATDNRFKAGACLAAVAWLVICYSLSHSLYWYKPRSTGLWGRFNAFCHYCPTKIFLVLVVLAIRVAYGVAAAWEWDISIMKYDVQPAWPYGLGYGTTMLIIIIFEIYGMVDPNEDLVLIEQRRERGRAIDAELGLSKKPSWWSKMNDQWQTPEQRLKNMTTEVGGGAATGRNITASVEMGSMPVRDRSRSRPPEDPFRDQSPEDNKRTAVARADSVDSQGSALTGRSGITGSTLAEPVKIRSMLDI</sequence>
<feature type="transmembrane region" description="Helical" evidence="2">
    <location>
        <begin position="259"/>
        <end position="284"/>
    </location>
</feature>
<feature type="compositionally biased region" description="Polar residues" evidence="1">
    <location>
        <begin position="468"/>
        <end position="482"/>
    </location>
</feature>